<dbReference type="Proteomes" id="UP000294980">
    <property type="component" value="Unassembled WGS sequence"/>
</dbReference>
<keyword evidence="5" id="KW-0676">Redox-active center</keyword>
<dbReference type="AlphaFoldDB" id="A0A4R2L7F5"/>
<evidence type="ECO:0000256" key="5">
    <source>
        <dbReference type="ARBA" id="ARBA00023284"/>
    </source>
</evidence>
<keyword evidence="4" id="KW-0560">Oxidoreductase</keyword>
<sequence length="128" mass="13637">MRQCRSQILRAANSRTYLNHGQSTGFTMTDSTTVADNLILGPGASPRAQPGRAVVVGAGYIGLEMMEQLHARGVAVTLVELQPQVLPLMDPKLAHMLEEEIASHDIDLRLGDSGGIHVNAHGQTMGPA</sequence>
<organism evidence="7 8">
    <name type="scientific">Chromatocurvus halotolerans</name>
    <dbReference type="NCBI Taxonomy" id="1132028"/>
    <lineage>
        <taxon>Bacteria</taxon>
        <taxon>Pseudomonadati</taxon>
        <taxon>Pseudomonadota</taxon>
        <taxon>Gammaproteobacteria</taxon>
        <taxon>Cellvibrionales</taxon>
        <taxon>Halieaceae</taxon>
        <taxon>Chromatocurvus</taxon>
    </lineage>
</organism>
<dbReference type="EMBL" id="SLWX01000010">
    <property type="protein sequence ID" value="TCO75155.1"/>
    <property type="molecule type" value="Genomic_DNA"/>
</dbReference>
<dbReference type="SUPFAM" id="SSF51905">
    <property type="entry name" value="FAD/NAD(P)-binding domain"/>
    <property type="match status" value="1"/>
</dbReference>
<keyword evidence="3" id="KW-0274">FAD</keyword>
<dbReference type="InterPro" id="IPR050260">
    <property type="entry name" value="FAD-bd_OxRdtase"/>
</dbReference>
<protein>
    <submittedName>
        <fullName evidence="7">Pyridine nucleotide-disulfide oxidoreductase</fullName>
    </submittedName>
</protein>
<accession>A0A4R2L7F5</accession>
<dbReference type="GO" id="GO:0016491">
    <property type="term" value="F:oxidoreductase activity"/>
    <property type="evidence" value="ECO:0007669"/>
    <property type="project" value="UniProtKB-KW"/>
</dbReference>
<comment type="caution">
    <text evidence="7">The sequence shown here is derived from an EMBL/GenBank/DDBJ whole genome shotgun (WGS) entry which is preliminary data.</text>
</comment>
<dbReference type="PANTHER" id="PTHR43429">
    <property type="entry name" value="PYRIDINE NUCLEOTIDE-DISULFIDE OXIDOREDUCTASE DOMAIN-CONTAINING"/>
    <property type="match status" value="1"/>
</dbReference>
<keyword evidence="2" id="KW-0285">Flavoprotein</keyword>
<comment type="cofactor">
    <cofactor evidence="1">
        <name>FAD</name>
        <dbReference type="ChEBI" id="CHEBI:57692"/>
    </cofactor>
</comment>
<dbReference type="PANTHER" id="PTHR43429:SF1">
    <property type="entry name" value="NAD(P)H SULFUR OXIDOREDUCTASE (COA-DEPENDENT)"/>
    <property type="match status" value="1"/>
</dbReference>
<evidence type="ECO:0000256" key="4">
    <source>
        <dbReference type="ARBA" id="ARBA00023002"/>
    </source>
</evidence>
<dbReference type="InterPro" id="IPR036188">
    <property type="entry name" value="FAD/NAD-bd_sf"/>
</dbReference>
<evidence type="ECO:0000313" key="8">
    <source>
        <dbReference type="Proteomes" id="UP000294980"/>
    </source>
</evidence>
<reference evidence="7 8" key="1">
    <citation type="submission" date="2019-03" db="EMBL/GenBank/DDBJ databases">
        <title>Genomic Encyclopedia of Type Strains, Phase IV (KMG-IV): sequencing the most valuable type-strain genomes for metagenomic binning, comparative biology and taxonomic classification.</title>
        <authorList>
            <person name="Goeker M."/>
        </authorList>
    </citation>
    <scope>NUCLEOTIDE SEQUENCE [LARGE SCALE GENOMIC DNA]</scope>
    <source>
        <strain evidence="7 8">DSM 23344</strain>
    </source>
</reference>
<evidence type="ECO:0000313" key="7">
    <source>
        <dbReference type="EMBL" id="TCO75155.1"/>
    </source>
</evidence>
<keyword evidence="8" id="KW-1185">Reference proteome</keyword>
<dbReference type="Pfam" id="PF00070">
    <property type="entry name" value="Pyr_redox"/>
    <property type="match status" value="1"/>
</dbReference>
<proteinExistence type="predicted"/>
<dbReference type="InterPro" id="IPR039648">
    <property type="entry name" value="DHPH_N"/>
</dbReference>
<name>A0A4R2L7F5_9GAMM</name>
<evidence type="ECO:0000256" key="3">
    <source>
        <dbReference type="ARBA" id="ARBA00022827"/>
    </source>
</evidence>
<evidence type="ECO:0000256" key="2">
    <source>
        <dbReference type="ARBA" id="ARBA00022630"/>
    </source>
</evidence>
<dbReference type="Gene3D" id="3.50.50.60">
    <property type="entry name" value="FAD/NAD(P)-binding domain"/>
    <property type="match status" value="1"/>
</dbReference>
<gene>
    <name evidence="7" type="ORF">EV688_110110</name>
</gene>
<feature type="domain" description="Pyridine nucleotide-disulphide oxidoreductase N-terminal" evidence="6">
    <location>
        <begin position="52"/>
        <end position="111"/>
    </location>
</feature>
<evidence type="ECO:0000259" key="6">
    <source>
        <dbReference type="Pfam" id="PF00070"/>
    </source>
</evidence>
<evidence type="ECO:0000256" key="1">
    <source>
        <dbReference type="ARBA" id="ARBA00001974"/>
    </source>
</evidence>